<reference evidence="2" key="1">
    <citation type="journal article" date="2016" name="Sci. Rep.">
        <title>Molecular characterization of firefly nuptial gifts: a multi-omics approach sheds light on postcopulatory sexual selection.</title>
        <authorList>
            <person name="Al-Wathiqui N."/>
            <person name="Fallon T.R."/>
            <person name="South A."/>
            <person name="Weng J.K."/>
            <person name="Lewis S.M."/>
        </authorList>
    </citation>
    <scope>NUCLEOTIDE SEQUENCE</scope>
</reference>
<dbReference type="EMBL" id="GEZM01049400">
    <property type="protein sequence ID" value="JAV75975.1"/>
    <property type="molecule type" value="Transcribed_RNA"/>
</dbReference>
<feature type="region of interest" description="Disordered" evidence="1">
    <location>
        <begin position="1"/>
        <end position="21"/>
    </location>
</feature>
<organism evidence="2">
    <name type="scientific">Photinus pyralis</name>
    <name type="common">Common eastern firefly</name>
    <name type="synonym">Lampyris pyralis</name>
    <dbReference type="NCBI Taxonomy" id="7054"/>
    <lineage>
        <taxon>Eukaryota</taxon>
        <taxon>Metazoa</taxon>
        <taxon>Ecdysozoa</taxon>
        <taxon>Arthropoda</taxon>
        <taxon>Hexapoda</taxon>
        <taxon>Insecta</taxon>
        <taxon>Pterygota</taxon>
        <taxon>Neoptera</taxon>
        <taxon>Endopterygota</taxon>
        <taxon>Coleoptera</taxon>
        <taxon>Polyphaga</taxon>
        <taxon>Elateriformia</taxon>
        <taxon>Elateroidea</taxon>
        <taxon>Lampyridae</taxon>
        <taxon>Lampyrinae</taxon>
        <taxon>Photinus</taxon>
    </lineage>
</organism>
<evidence type="ECO:0000313" key="2">
    <source>
        <dbReference type="EMBL" id="JAV75975.1"/>
    </source>
</evidence>
<accession>A0A1Y1LVC3</accession>
<evidence type="ECO:0000256" key="1">
    <source>
        <dbReference type="SAM" id="MobiDB-lite"/>
    </source>
</evidence>
<protein>
    <submittedName>
        <fullName evidence="2">Uncharacterized protein</fullName>
    </submittedName>
</protein>
<proteinExistence type="predicted"/>
<dbReference type="AlphaFoldDB" id="A0A1Y1LVC3"/>
<sequence length="105" mass="11724">MSFNVGRDNSFSTIHPTTSPLSLSDGVRAVVRICSLPEQETGNHGKRSRRRAVALWGYTIVSLHRVNSSTAPQPTIENGRLVVWESGESNRWLRLGENQQGRHQS</sequence>
<name>A0A1Y1LVC3_PHOPY</name>